<evidence type="ECO:0000313" key="1">
    <source>
        <dbReference type="EMBL" id="RDY67303.1"/>
    </source>
</evidence>
<sequence length="65" mass="7677">MDLLEEYRKEFEQVKASNHDQERKSFRYSNIMTRIEKDFSISIFGSNEGNTALPLYKEVSQARSL</sequence>
<dbReference type="RefSeq" id="WP_115895128.1">
    <property type="nucleotide sequence ID" value="NZ_QTLC01000075.1"/>
</dbReference>
<comment type="caution">
    <text evidence="1">The sequence shown here is derived from an EMBL/GenBank/DDBJ whole genome shotgun (WGS) entry which is preliminary data.</text>
</comment>
<protein>
    <submittedName>
        <fullName evidence="1">Uncharacterized protein</fullName>
    </submittedName>
</protein>
<proteinExistence type="predicted"/>
<accession>A0A3D8VD34</accession>
<organism evidence="1 2">
    <name type="scientific">Halobacillus trueperi</name>
    <dbReference type="NCBI Taxonomy" id="156205"/>
    <lineage>
        <taxon>Bacteria</taxon>
        <taxon>Bacillati</taxon>
        <taxon>Bacillota</taxon>
        <taxon>Bacilli</taxon>
        <taxon>Bacillales</taxon>
        <taxon>Bacillaceae</taxon>
        <taxon>Halobacillus</taxon>
    </lineage>
</organism>
<dbReference type="Proteomes" id="UP000257032">
    <property type="component" value="Unassembled WGS sequence"/>
</dbReference>
<evidence type="ECO:0000313" key="2">
    <source>
        <dbReference type="Proteomes" id="UP000257032"/>
    </source>
</evidence>
<dbReference type="EMBL" id="QTLC01000075">
    <property type="protein sequence ID" value="RDY67303.1"/>
    <property type="molecule type" value="Genomic_DNA"/>
</dbReference>
<name>A0A3D8VD34_9BACI</name>
<dbReference type="AlphaFoldDB" id="A0A3D8VD34"/>
<reference evidence="1 2" key="1">
    <citation type="submission" date="2018-08" db="EMBL/GenBank/DDBJ databases">
        <title>Genome sequence of strict halophilic Halobacillus trueperi SS1 isolated from Lunsu, a salty water body of North West Himalayas.</title>
        <authorList>
            <person name="Gupta S."/>
            <person name="Sharma P."/>
            <person name="Dev K."/>
            <person name="Baumler D."/>
            <person name="Sourirajan A."/>
        </authorList>
    </citation>
    <scope>NUCLEOTIDE SEQUENCE [LARGE SCALE GENOMIC DNA]</scope>
    <source>
        <strain evidence="1 2">SS1</strain>
    </source>
</reference>
<gene>
    <name evidence="1" type="ORF">DXT76_19610</name>
</gene>